<evidence type="ECO:0000256" key="3">
    <source>
        <dbReference type="SAM" id="Phobius"/>
    </source>
</evidence>
<dbReference type="InterPro" id="IPR043128">
    <property type="entry name" value="Rev_trsase/Diguanyl_cyclase"/>
</dbReference>
<protein>
    <recommendedName>
        <fullName evidence="1">diguanylate cyclase</fullName>
        <ecNumber evidence="1">2.7.7.65</ecNumber>
    </recommendedName>
</protein>
<dbReference type="RefSeq" id="WP_078718252.1">
    <property type="nucleotide sequence ID" value="NZ_FUYC01000025.1"/>
</dbReference>
<dbReference type="PROSITE" id="PS50887">
    <property type="entry name" value="GGDEF"/>
    <property type="match status" value="1"/>
</dbReference>
<evidence type="ECO:0000256" key="2">
    <source>
        <dbReference type="ARBA" id="ARBA00034247"/>
    </source>
</evidence>
<dbReference type="SMART" id="SM00267">
    <property type="entry name" value="GGDEF"/>
    <property type="match status" value="1"/>
</dbReference>
<organism evidence="5 6">
    <name type="scientific">Paucidesulfovibrio gracilis DSM 16080</name>
    <dbReference type="NCBI Taxonomy" id="1121449"/>
    <lineage>
        <taxon>Bacteria</taxon>
        <taxon>Pseudomonadati</taxon>
        <taxon>Thermodesulfobacteriota</taxon>
        <taxon>Desulfovibrionia</taxon>
        <taxon>Desulfovibrionales</taxon>
        <taxon>Desulfovibrionaceae</taxon>
        <taxon>Paucidesulfovibrio</taxon>
    </lineage>
</organism>
<dbReference type="InterPro" id="IPR050469">
    <property type="entry name" value="Diguanylate_Cyclase"/>
</dbReference>
<dbReference type="InterPro" id="IPR000160">
    <property type="entry name" value="GGDEF_dom"/>
</dbReference>
<evidence type="ECO:0000256" key="1">
    <source>
        <dbReference type="ARBA" id="ARBA00012528"/>
    </source>
</evidence>
<feature type="transmembrane region" description="Helical" evidence="3">
    <location>
        <begin position="6"/>
        <end position="28"/>
    </location>
</feature>
<evidence type="ECO:0000259" key="4">
    <source>
        <dbReference type="PROSITE" id="PS50887"/>
    </source>
</evidence>
<dbReference type="Pfam" id="PF00990">
    <property type="entry name" value="GGDEF"/>
    <property type="match status" value="1"/>
</dbReference>
<evidence type="ECO:0000313" key="6">
    <source>
        <dbReference type="Proteomes" id="UP000190027"/>
    </source>
</evidence>
<keyword evidence="6" id="KW-1185">Reference proteome</keyword>
<comment type="catalytic activity">
    <reaction evidence="2">
        <text>2 GTP = 3',3'-c-di-GMP + 2 diphosphate</text>
        <dbReference type="Rhea" id="RHEA:24898"/>
        <dbReference type="ChEBI" id="CHEBI:33019"/>
        <dbReference type="ChEBI" id="CHEBI:37565"/>
        <dbReference type="ChEBI" id="CHEBI:58805"/>
        <dbReference type="EC" id="2.7.7.65"/>
    </reaction>
</comment>
<feature type="transmembrane region" description="Helical" evidence="3">
    <location>
        <begin position="69"/>
        <end position="89"/>
    </location>
</feature>
<reference evidence="5 6" key="1">
    <citation type="submission" date="2017-02" db="EMBL/GenBank/DDBJ databases">
        <authorList>
            <person name="Peterson S.W."/>
        </authorList>
    </citation>
    <scope>NUCLEOTIDE SEQUENCE [LARGE SCALE GENOMIC DNA]</scope>
    <source>
        <strain evidence="5 6">DSM 16080</strain>
    </source>
</reference>
<keyword evidence="3" id="KW-0812">Transmembrane</keyword>
<keyword evidence="3" id="KW-1133">Transmembrane helix</keyword>
<accession>A0A1T4Y3D5</accession>
<dbReference type="Gene3D" id="3.30.70.270">
    <property type="match status" value="1"/>
</dbReference>
<feature type="transmembrane region" description="Helical" evidence="3">
    <location>
        <begin position="120"/>
        <end position="142"/>
    </location>
</feature>
<keyword evidence="3" id="KW-0472">Membrane</keyword>
<dbReference type="GO" id="GO:0052621">
    <property type="term" value="F:diguanylate cyclase activity"/>
    <property type="evidence" value="ECO:0007669"/>
    <property type="project" value="UniProtKB-EC"/>
</dbReference>
<dbReference type="SUPFAM" id="SSF55073">
    <property type="entry name" value="Nucleotide cyclase"/>
    <property type="match status" value="1"/>
</dbReference>
<feature type="transmembrane region" description="Helical" evidence="3">
    <location>
        <begin position="154"/>
        <end position="174"/>
    </location>
</feature>
<proteinExistence type="predicted"/>
<dbReference type="AlphaFoldDB" id="A0A1T4Y3D5"/>
<name>A0A1T4Y3D5_9BACT</name>
<dbReference type="GO" id="GO:0005886">
    <property type="term" value="C:plasma membrane"/>
    <property type="evidence" value="ECO:0007669"/>
    <property type="project" value="TreeGrafter"/>
</dbReference>
<dbReference type="STRING" id="1121449.SAMN02745704_02712"/>
<feature type="transmembrane region" description="Helical" evidence="3">
    <location>
        <begin position="186"/>
        <end position="210"/>
    </location>
</feature>
<dbReference type="OrthoDB" id="9813903at2"/>
<dbReference type="NCBIfam" id="TIGR00254">
    <property type="entry name" value="GGDEF"/>
    <property type="match status" value="1"/>
</dbReference>
<dbReference type="CDD" id="cd01949">
    <property type="entry name" value="GGDEF"/>
    <property type="match status" value="1"/>
</dbReference>
<feature type="transmembrane region" description="Helical" evidence="3">
    <location>
        <begin position="96"/>
        <end position="114"/>
    </location>
</feature>
<dbReference type="InterPro" id="IPR029787">
    <property type="entry name" value="Nucleotide_cyclase"/>
</dbReference>
<feature type="domain" description="GGDEF" evidence="4">
    <location>
        <begin position="252"/>
        <end position="387"/>
    </location>
</feature>
<dbReference type="GO" id="GO:1902201">
    <property type="term" value="P:negative regulation of bacterial-type flagellum-dependent cell motility"/>
    <property type="evidence" value="ECO:0007669"/>
    <property type="project" value="TreeGrafter"/>
</dbReference>
<dbReference type="GO" id="GO:0043709">
    <property type="term" value="P:cell adhesion involved in single-species biofilm formation"/>
    <property type="evidence" value="ECO:0007669"/>
    <property type="project" value="TreeGrafter"/>
</dbReference>
<dbReference type="EMBL" id="FUYC01000025">
    <property type="protein sequence ID" value="SKA96312.1"/>
    <property type="molecule type" value="Genomic_DNA"/>
</dbReference>
<dbReference type="Proteomes" id="UP000190027">
    <property type="component" value="Unassembled WGS sequence"/>
</dbReference>
<sequence>MPLRIDTFTIILALFLGNLLSVLLVWVYGRQRTTYLAHATFVAGKLFQAVAWLLLAGRGTLPDLVTSTIANPLIFLGFALEAHAVTSLWRPHGRKLLAKFLAAVALGSVLFILLEGQDRNLRVIMGACFAALLYFVPALSLLRPDHYTPLRRTMGVLYLLSSLGLLYRSLAAAMSEFHFALFTPAMTASVSFLPTYLLMLLGSVGFLLLCKEQDDAELQRAATRDGLTGLWNRNAFLEQTQRLLDLVHREGRASSLLMMDLDHFKKINDTFGHSMGDQVLVDFSQVVGQQLRRSDLFGRYGGEEFVVFLPHADAMTARNIAERLRVAVEGRRLATPGGRMIQYTVSIGSCTSDPEELPDLETMLRAGDHALYVAKDMGRNCVAQCGGGELPPLDEE</sequence>
<gene>
    <name evidence="5" type="ORF">SAMN02745704_02712</name>
</gene>
<evidence type="ECO:0000313" key="5">
    <source>
        <dbReference type="EMBL" id="SKA96312.1"/>
    </source>
</evidence>
<dbReference type="PANTHER" id="PTHR45138">
    <property type="entry name" value="REGULATORY COMPONENTS OF SENSORY TRANSDUCTION SYSTEM"/>
    <property type="match status" value="1"/>
</dbReference>
<dbReference type="FunFam" id="3.30.70.270:FF:000001">
    <property type="entry name" value="Diguanylate cyclase domain protein"/>
    <property type="match status" value="1"/>
</dbReference>
<feature type="transmembrane region" description="Helical" evidence="3">
    <location>
        <begin position="35"/>
        <end position="57"/>
    </location>
</feature>
<dbReference type="EC" id="2.7.7.65" evidence="1"/>
<dbReference type="PANTHER" id="PTHR45138:SF9">
    <property type="entry name" value="DIGUANYLATE CYCLASE DGCM-RELATED"/>
    <property type="match status" value="1"/>
</dbReference>